<protein>
    <submittedName>
        <fullName evidence="1">Uncharacterized protein</fullName>
    </submittedName>
</protein>
<proteinExistence type="predicted"/>
<organism evidence="1 2">
    <name type="scientific">Ensete ventricosum</name>
    <name type="common">Abyssinian banana</name>
    <name type="synonym">Musa ensete</name>
    <dbReference type="NCBI Taxonomy" id="4639"/>
    <lineage>
        <taxon>Eukaryota</taxon>
        <taxon>Viridiplantae</taxon>
        <taxon>Streptophyta</taxon>
        <taxon>Embryophyta</taxon>
        <taxon>Tracheophyta</taxon>
        <taxon>Spermatophyta</taxon>
        <taxon>Magnoliopsida</taxon>
        <taxon>Liliopsida</taxon>
        <taxon>Zingiberales</taxon>
        <taxon>Musaceae</taxon>
        <taxon>Ensete</taxon>
    </lineage>
</organism>
<dbReference type="Proteomes" id="UP000287651">
    <property type="component" value="Unassembled WGS sequence"/>
</dbReference>
<name>A0A426ZEN5_ENSVE</name>
<sequence>MLTDHKLKLRPNFRHPVTSGILVASHSVFSGDLPASFSIPSANLLGNSRRGPIALSKLDPMPKLDLDPLSGCNFIAPVIVISANLPLTHGRWQWLVGDNEEEEIKAAVEEGLATMKKGLAAVEATGKRRRQRPATVGDRSWQVWPTIGYGCTRTAVAENRGRGLDDCYGGNCRAGVRYRGLADR</sequence>
<evidence type="ECO:0000313" key="2">
    <source>
        <dbReference type="Proteomes" id="UP000287651"/>
    </source>
</evidence>
<evidence type="ECO:0000313" key="1">
    <source>
        <dbReference type="EMBL" id="RRT62423.1"/>
    </source>
</evidence>
<gene>
    <name evidence="1" type="ORF">B296_00011371</name>
</gene>
<accession>A0A426ZEN5</accession>
<reference evidence="1 2" key="1">
    <citation type="journal article" date="2014" name="Agronomy (Basel)">
        <title>A Draft Genome Sequence for Ensete ventricosum, the Drought-Tolerant Tree Against Hunger.</title>
        <authorList>
            <person name="Harrison J."/>
            <person name="Moore K.A."/>
            <person name="Paszkiewicz K."/>
            <person name="Jones T."/>
            <person name="Grant M."/>
            <person name="Ambacheew D."/>
            <person name="Muzemil S."/>
            <person name="Studholme D.J."/>
        </authorList>
    </citation>
    <scope>NUCLEOTIDE SEQUENCE [LARGE SCALE GENOMIC DNA]</scope>
</reference>
<dbReference type="EMBL" id="AMZH03006993">
    <property type="protein sequence ID" value="RRT62423.1"/>
    <property type="molecule type" value="Genomic_DNA"/>
</dbReference>
<dbReference type="AlphaFoldDB" id="A0A426ZEN5"/>
<comment type="caution">
    <text evidence="1">The sequence shown here is derived from an EMBL/GenBank/DDBJ whole genome shotgun (WGS) entry which is preliminary data.</text>
</comment>